<evidence type="ECO:0000313" key="4">
    <source>
        <dbReference type="Proteomes" id="UP001611251"/>
    </source>
</evidence>
<protein>
    <submittedName>
        <fullName evidence="3">Glutathione S-transferase family protein</fullName>
    </submittedName>
</protein>
<proteinExistence type="predicted"/>
<dbReference type="InterPro" id="IPR004045">
    <property type="entry name" value="Glutathione_S-Trfase_N"/>
</dbReference>
<dbReference type="SUPFAM" id="SSF47616">
    <property type="entry name" value="GST C-terminal domain-like"/>
    <property type="match status" value="1"/>
</dbReference>
<keyword evidence="4" id="KW-1185">Reference proteome</keyword>
<dbReference type="Gene3D" id="3.40.30.10">
    <property type="entry name" value="Glutaredoxin"/>
    <property type="match status" value="1"/>
</dbReference>
<feature type="domain" description="GST C-terminal" evidence="2">
    <location>
        <begin position="86"/>
        <end position="207"/>
    </location>
</feature>
<comment type="caution">
    <text evidence="3">The sequence shown here is derived from an EMBL/GenBank/DDBJ whole genome shotgun (WGS) entry which is preliminary data.</text>
</comment>
<dbReference type="InterPro" id="IPR036282">
    <property type="entry name" value="Glutathione-S-Trfase_C_sf"/>
</dbReference>
<evidence type="ECO:0000259" key="2">
    <source>
        <dbReference type="PROSITE" id="PS50405"/>
    </source>
</evidence>
<name>A0ABW7PW05_9GAMM</name>
<gene>
    <name evidence="3" type="ORF">ABU178_10015</name>
</gene>
<dbReference type="InterPro" id="IPR010987">
    <property type="entry name" value="Glutathione-S-Trfase_C-like"/>
</dbReference>
<dbReference type="RefSeq" id="WP_397214351.1">
    <property type="nucleotide sequence ID" value="NZ_JBGFSN010000004.1"/>
</dbReference>
<dbReference type="EMBL" id="JBGFSN010000004">
    <property type="protein sequence ID" value="MFH8134502.1"/>
    <property type="molecule type" value="Genomic_DNA"/>
</dbReference>
<organism evidence="3 4">
    <name type="scientific">Pantoea osteomyelitidis</name>
    <dbReference type="NCBI Taxonomy" id="3230026"/>
    <lineage>
        <taxon>Bacteria</taxon>
        <taxon>Pseudomonadati</taxon>
        <taxon>Pseudomonadota</taxon>
        <taxon>Gammaproteobacteria</taxon>
        <taxon>Enterobacterales</taxon>
        <taxon>Erwiniaceae</taxon>
        <taxon>Pantoea</taxon>
    </lineage>
</organism>
<dbReference type="PROSITE" id="PS50405">
    <property type="entry name" value="GST_CTER"/>
    <property type="match status" value="1"/>
</dbReference>
<dbReference type="Gene3D" id="1.20.1050.10">
    <property type="match status" value="1"/>
</dbReference>
<dbReference type="PANTHER" id="PTHR44051">
    <property type="entry name" value="GLUTATHIONE S-TRANSFERASE-RELATED"/>
    <property type="match status" value="1"/>
</dbReference>
<dbReference type="CDD" id="cd03057">
    <property type="entry name" value="GST_N_Beta"/>
    <property type="match status" value="1"/>
</dbReference>
<feature type="domain" description="GST N-terminal" evidence="1">
    <location>
        <begin position="1"/>
        <end position="82"/>
    </location>
</feature>
<evidence type="ECO:0000259" key="1">
    <source>
        <dbReference type="PROSITE" id="PS50404"/>
    </source>
</evidence>
<dbReference type="SUPFAM" id="SSF52833">
    <property type="entry name" value="Thioredoxin-like"/>
    <property type="match status" value="1"/>
</dbReference>
<reference evidence="3 4" key="1">
    <citation type="submission" date="2024-08" db="EMBL/GenBank/DDBJ databases">
        <title>Pantoea ronii - a newly identified human opportunistic pathogen.</title>
        <authorList>
            <person name="Keidar-Friedman D."/>
            <person name="Sorek N."/>
            <person name="Leshin-Carmel D."/>
            <person name="Tsur A."/>
            <person name="Amsalem M."/>
            <person name="Tolkach D."/>
            <person name="Brosh-Nissimov T."/>
        </authorList>
    </citation>
    <scope>NUCLEOTIDE SEQUENCE [LARGE SCALE GENOMIC DNA]</scope>
    <source>
        <strain evidence="3 4">AA23256</strain>
    </source>
</reference>
<dbReference type="Proteomes" id="UP001611251">
    <property type="component" value="Unassembled WGS sequence"/>
</dbReference>
<sequence length="207" mass="23580">MYTLYGAPGWGSAITELMLCLCREPYHWVDVEGFDQPGAQRDRLMALNPLCQVPTLQKTDGSIITESAAIALMLADRNPHLIPAAGSAVRDRFYHWLVWLVANVYPTFTLGDYPERWTQQGAAELVESSDRYRERCYLWLEGQLDNSAYLLGDNVTLLDAYLPPLTCWKPRQSWFATQTPTLWAIAQRVSRREELKTVIERNGLQAA</sequence>
<dbReference type="Pfam" id="PF13409">
    <property type="entry name" value="GST_N_2"/>
    <property type="match status" value="1"/>
</dbReference>
<evidence type="ECO:0000313" key="3">
    <source>
        <dbReference type="EMBL" id="MFH8134502.1"/>
    </source>
</evidence>
<dbReference type="InterPro" id="IPR036249">
    <property type="entry name" value="Thioredoxin-like_sf"/>
</dbReference>
<accession>A0ABW7PW05</accession>
<dbReference type="PANTHER" id="PTHR44051:SF8">
    <property type="entry name" value="GLUTATHIONE S-TRANSFERASE GSTA"/>
    <property type="match status" value="1"/>
</dbReference>
<dbReference type="PROSITE" id="PS50404">
    <property type="entry name" value="GST_NTER"/>
    <property type="match status" value="1"/>
</dbReference>